<gene>
    <name evidence="1" type="ORF">GTW58_11910</name>
</gene>
<evidence type="ECO:0000313" key="1">
    <source>
        <dbReference type="EMBL" id="NKE10619.1"/>
    </source>
</evidence>
<dbReference type="EMBL" id="JAAVUN010000034">
    <property type="protein sequence ID" value="NKE10619.1"/>
    <property type="molecule type" value="Genomic_DNA"/>
</dbReference>
<proteinExistence type="predicted"/>
<name>A0A846TUT8_9MICC</name>
<reference evidence="1 2" key="1">
    <citation type="submission" date="2020-02" db="EMBL/GenBank/DDBJ databases">
        <authorList>
            <person name="Sun Q."/>
        </authorList>
    </citation>
    <scope>NUCLEOTIDE SEQUENCE [LARGE SCALE GENOMIC DNA]</scope>
    <source>
        <strain evidence="1 2">YIM 13062</strain>
    </source>
</reference>
<protein>
    <submittedName>
        <fullName evidence="1">Uncharacterized protein</fullName>
    </submittedName>
</protein>
<comment type="caution">
    <text evidence="1">The sequence shown here is derived from an EMBL/GenBank/DDBJ whole genome shotgun (WGS) entry which is preliminary data.</text>
</comment>
<keyword evidence="2" id="KW-1185">Reference proteome</keyword>
<dbReference type="AlphaFoldDB" id="A0A846TUT8"/>
<accession>A0A846TUT8</accession>
<dbReference type="Proteomes" id="UP000521379">
    <property type="component" value="Unassembled WGS sequence"/>
</dbReference>
<dbReference type="RefSeq" id="WP_156125303.1">
    <property type="nucleotide sequence ID" value="NZ_JAAVUN010000034.1"/>
</dbReference>
<organism evidence="1 2">
    <name type="scientific">Kocuria subflava</name>
    <dbReference type="NCBI Taxonomy" id="1736139"/>
    <lineage>
        <taxon>Bacteria</taxon>
        <taxon>Bacillati</taxon>
        <taxon>Actinomycetota</taxon>
        <taxon>Actinomycetes</taxon>
        <taxon>Micrococcales</taxon>
        <taxon>Micrococcaceae</taxon>
        <taxon>Kocuria</taxon>
    </lineage>
</organism>
<evidence type="ECO:0000313" key="2">
    <source>
        <dbReference type="Proteomes" id="UP000521379"/>
    </source>
</evidence>
<sequence length="46" mass="4919">METIDLEQQPTLATELCVAPGERLLSAVTALGQDDLEAPSHLPGWT</sequence>